<sequence length="106" mass="11338">MSATRPPDAQATVRSIDDVVVSNPAILAGRRVFRGTRVPVEVLFENLADGLSLDEILDTYEALVREDVLIVLAVATRAVAEPSGGRLSAGLKAPPPLRFTTPIRFA</sequence>
<reference evidence="1 2" key="1">
    <citation type="submission" date="2019-06" db="EMBL/GenBank/DDBJ databases">
        <title>Genome of Methylobacterium sp. 17Sr1-39.</title>
        <authorList>
            <person name="Seo T."/>
        </authorList>
    </citation>
    <scope>NUCLEOTIDE SEQUENCE [LARGE SCALE GENOMIC DNA]</scope>
    <source>
        <strain evidence="1 2">17Sr1-39</strain>
    </source>
</reference>
<accession>A0A5C4LFN5</accession>
<keyword evidence="2" id="KW-1185">Reference proteome</keyword>
<dbReference type="EMBL" id="VDDA01000006">
    <property type="protein sequence ID" value="TNC12406.1"/>
    <property type="molecule type" value="Genomic_DNA"/>
</dbReference>
<dbReference type="AlphaFoldDB" id="A0A5C4LFN5"/>
<dbReference type="Pfam" id="PF04255">
    <property type="entry name" value="DUF433"/>
    <property type="match status" value="1"/>
</dbReference>
<evidence type="ECO:0000313" key="1">
    <source>
        <dbReference type="EMBL" id="TNC12406.1"/>
    </source>
</evidence>
<dbReference type="RefSeq" id="WP_139036761.1">
    <property type="nucleotide sequence ID" value="NZ_VDDA01000006.1"/>
</dbReference>
<organism evidence="1 2">
    <name type="scientific">Methylobacterium terricola</name>
    <dbReference type="NCBI Taxonomy" id="2583531"/>
    <lineage>
        <taxon>Bacteria</taxon>
        <taxon>Pseudomonadati</taxon>
        <taxon>Pseudomonadota</taxon>
        <taxon>Alphaproteobacteria</taxon>
        <taxon>Hyphomicrobiales</taxon>
        <taxon>Methylobacteriaceae</taxon>
        <taxon>Methylobacterium</taxon>
    </lineage>
</organism>
<proteinExistence type="predicted"/>
<dbReference type="InterPro" id="IPR007367">
    <property type="entry name" value="DUF433"/>
</dbReference>
<gene>
    <name evidence="1" type="ORF">FF100_16430</name>
</gene>
<dbReference type="InterPro" id="IPR009057">
    <property type="entry name" value="Homeodomain-like_sf"/>
</dbReference>
<evidence type="ECO:0000313" key="2">
    <source>
        <dbReference type="Proteomes" id="UP000305267"/>
    </source>
</evidence>
<dbReference type="Proteomes" id="UP000305267">
    <property type="component" value="Unassembled WGS sequence"/>
</dbReference>
<comment type="caution">
    <text evidence="1">The sequence shown here is derived from an EMBL/GenBank/DDBJ whole genome shotgun (WGS) entry which is preliminary data.</text>
</comment>
<dbReference type="InterPro" id="IPR036388">
    <property type="entry name" value="WH-like_DNA-bd_sf"/>
</dbReference>
<dbReference type="Gene3D" id="1.10.10.10">
    <property type="entry name" value="Winged helix-like DNA-binding domain superfamily/Winged helix DNA-binding domain"/>
    <property type="match status" value="1"/>
</dbReference>
<name>A0A5C4LFN5_9HYPH</name>
<dbReference type="OrthoDB" id="9809529at2"/>
<protein>
    <submittedName>
        <fullName evidence="1">DUF433 domain-containing protein</fullName>
    </submittedName>
</protein>
<dbReference type="SUPFAM" id="SSF46689">
    <property type="entry name" value="Homeodomain-like"/>
    <property type="match status" value="1"/>
</dbReference>